<protein>
    <submittedName>
        <fullName evidence="1">Uncharacterized protein</fullName>
    </submittedName>
</protein>
<dbReference type="EMBL" id="CP069024">
    <property type="protein sequence ID" value="QRC91645.1"/>
    <property type="molecule type" value="Genomic_DNA"/>
</dbReference>
<evidence type="ECO:0000313" key="2">
    <source>
        <dbReference type="Proteomes" id="UP000663193"/>
    </source>
</evidence>
<sequence>MSELDGRFVKLGAWTNLEYGNVMGRTITTESKTGAIVIAILAIISTIASNSTDCPNSKFTHGRRYQAVVVVEKSY</sequence>
<dbReference type="VEuPathDB" id="FungiDB:JI435_427270"/>
<reference evidence="2" key="1">
    <citation type="journal article" date="2021" name="BMC Genomics">
        <title>Chromosome-level genome assembly and manually-curated proteome of model necrotroph Parastagonospora nodorum Sn15 reveals a genome-wide trove of candidate effector homologs, and redundancy of virulence-related functions within an accessory chromosome.</title>
        <authorList>
            <person name="Bertazzoni S."/>
            <person name="Jones D.A.B."/>
            <person name="Phan H.T."/>
            <person name="Tan K.-C."/>
            <person name="Hane J.K."/>
        </authorList>
    </citation>
    <scope>NUCLEOTIDE SEQUENCE [LARGE SCALE GENOMIC DNA]</scope>
    <source>
        <strain evidence="2">SN15 / ATCC MYA-4574 / FGSC 10173)</strain>
    </source>
</reference>
<dbReference type="Proteomes" id="UP000663193">
    <property type="component" value="Chromosome 2"/>
</dbReference>
<evidence type="ECO:0000313" key="1">
    <source>
        <dbReference type="EMBL" id="QRC91645.1"/>
    </source>
</evidence>
<organism evidence="1 2">
    <name type="scientific">Phaeosphaeria nodorum (strain SN15 / ATCC MYA-4574 / FGSC 10173)</name>
    <name type="common">Glume blotch fungus</name>
    <name type="synonym">Parastagonospora nodorum</name>
    <dbReference type="NCBI Taxonomy" id="321614"/>
    <lineage>
        <taxon>Eukaryota</taxon>
        <taxon>Fungi</taxon>
        <taxon>Dikarya</taxon>
        <taxon>Ascomycota</taxon>
        <taxon>Pezizomycotina</taxon>
        <taxon>Dothideomycetes</taxon>
        <taxon>Pleosporomycetidae</taxon>
        <taxon>Pleosporales</taxon>
        <taxon>Pleosporineae</taxon>
        <taxon>Phaeosphaeriaceae</taxon>
        <taxon>Parastagonospora</taxon>
    </lineage>
</organism>
<proteinExistence type="predicted"/>
<name>A0A7U2ERC2_PHANO</name>
<dbReference type="AlphaFoldDB" id="A0A7U2ERC2"/>
<gene>
    <name evidence="1" type="ORF">JI435_427270</name>
</gene>
<keyword evidence="2" id="KW-1185">Reference proteome</keyword>
<accession>A0A7U2ERC2</accession>